<comment type="caution">
    <text evidence="2">The sequence shown here is derived from an EMBL/GenBank/DDBJ whole genome shotgun (WGS) entry which is preliminary data.</text>
</comment>
<evidence type="ECO:0000313" key="2">
    <source>
        <dbReference type="EMBL" id="MQW68786.1"/>
    </source>
</evidence>
<organism evidence="2">
    <name type="scientific">Sinorhizobium medicae</name>
    <dbReference type="NCBI Taxonomy" id="110321"/>
    <lineage>
        <taxon>Bacteria</taxon>
        <taxon>Pseudomonadati</taxon>
        <taxon>Pseudomonadota</taxon>
        <taxon>Alphaproteobacteria</taxon>
        <taxon>Hyphomicrobiales</taxon>
        <taxon>Rhizobiaceae</taxon>
        <taxon>Sinorhizobium/Ensifer group</taxon>
        <taxon>Sinorhizobium</taxon>
    </lineage>
</organism>
<feature type="region of interest" description="Disordered" evidence="1">
    <location>
        <begin position="216"/>
        <end position="239"/>
    </location>
</feature>
<sequence length="410" mass="45951">MSGGRIATVFAIYMSSILGNLALPQDLSYTPVPSGFDFPAEEHVLLDAVNRGDEEQLRMHAWMVFAGLTQKTRQNDPNSEAVFETWYTGDEVFSAETGVQKGLRSLKRDLVAPRQFSPHGGAHLKAAGEAQLSSTLFNQELKDHTRSEKLYLHRTMKAINDGWPAQTPVENRKVKDYPRGAMSLKLVWMPVAKNGMTAIPTWDEMPVTDVAGASPPSSWKRRVAVDPSRSSVPEGELTDLPGFPGSRVVPLTAFHHFKLDAEQAARFGGDEGDYAVLVAMHYTTKEIQNWFWATFWWHDRPNDGPYAADRLDDTKIRGPWRNYLMDIAYDMDLPKETNGTPNAVFNPWLEAHFENGVNSNCMTCHQRAVWTEPDATFLPITRGAAPANDPIFRNSTKVDFLWSLPLEGNN</sequence>
<evidence type="ECO:0000256" key="1">
    <source>
        <dbReference type="SAM" id="MobiDB-lite"/>
    </source>
</evidence>
<name>A0A6G1WGH3_9HYPH</name>
<dbReference type="EMBL" id="WISB01000039">
    <property type="protein sequence ID" value="MQW68786.1"/>
    <property type="molecule type" value="Genomic_DNA"/>
</dbReference>
<dbReference type="RefSeq" id="WP_153412533.1">
    <property type="nucleotide sequence ID" value="NZ_WISB01000039.1"/>
</dbReference>
<proteinExistence type="predicted"/>
<reference evidence="2" key="1">
    <citation type="journal article" date="2013" name="Genome Biol.">
        <title>Comparative genomics of the core and accessory genomes of 48 Sinorhizobium strains comprising five genospecies.</title>
        <authorList>
            <person name="Sugawara M."/>
            <person name="Epstein B."/>
            <person name="Badgley B.D."/>
            <person name="Unno T."/>
            <person name="Xu L."/>
            <person name="Reese J."/>
            <person name="Gyaneshwar P."/>
            <person name="Denny R."/>
            <person name="Mudge J."/>
            <person name="Bharti A.K."/>
            <person name="Farmer A.D."/>
            <person name="May G.D."/>
            <person name="Woodward J.E."/>
            <person name="Medigue C."/>
            <person name="Vallenet D."/>
            <person name="Lajus A."/>
            <person name="Rouy Z."/>
            <person name="Martinez-Vaz B."/>
            <person name="Tiffin P."/>
            <person name="Young N.D."/>
            <person name="Sadowsky M.J."/>
        </authorList>
    </citation>
    <scope>NUCLEOTIDE SEQUENCE</scope>
    <source>
        <strain evidence="2">M1</strain>
    </source>
</reference>
<accession>A0A6G1WGH3</accession>
<gene>
    <name evidence="2" type="ORF">GHJ91_06235</name>
</gene>
<protein>
    <submittedName>
        <fullName evidence="2">Uncharacterized protein</fullName>
    </submittedName>
</protein>
<dbReference type="AlphaFoldDB" id="A0A6G1WGH3"/>